<dbReference type="Gene3D" id="3.30.1060.10">
    <property type="entry name" value="Peptide methionine sulphoxide reductase MsrA"/>
    <property type="match status" value="1"/>
</dbReference>
<feature type="signal peptide" evidence="5">
    <location>
        <begin position="1"/>
        <end position="21"/>
    </location>
</feature>
<keyword evidence="5" id="KW-0732">Signal</keyword>
<dbReference type="InterPro" id="IPR036509">
    <property type="entry name" value="Met_Sox_Rdtase_MsrA_sf"/>
</dbReference>
<name>A0A5B9QTG6_9BACT</name>
<feature type="active site" evidence="4">
    <location>
        <position position="38"/>
    </location>
</feature>
<reference evidence="7 8" key="1">
    <citation type="submission" date="2019-08" db="EMBL/GenBank/DDBJ databases">
        <title>Deep-cultivation of Planctomycetes and their phenomic and genomic characterization uncovers novel biology.</title>
        <authorList>
            <person name="Wiegand S."/>
            <person name="Jogler M."/>
            <person name="Boedeker C."/>
            <person name="Pinto D."/>
            <person name="Vollmers J."/>
            <person name="Rivas-Marin E."/>
            <person name="Kohn T."/>
            <person name="Peeters S.H."/>
            <person name="Heuer A."/>
            <person name="Rast P."/>
            <person name="Oberbeckmann S."/>
            <person name="Bunk B."/>
            <person name="Jeske O."/>
            <person name="Meyerdierks A."/>
            <person name="Storesund J.E."/>
            <person name="Kallscheuer N."/>
            <person name="Luecker S."/>
            <person name="Lage O.M."/>
            <person name="Pohl T."/>
            <person name="Merkel B.J."/>
            <person name="Hornburger P."/>
            <person name="Mueller R.-W."/>
            <person name="Bruemmer F."/>
            <person name="Labrenz M."/>
            <person name="Spormann A.M."/>
            <person name="Op den Camp H."/>
            <person name="Overmann J."/>
            <person name="Amann R."/>
            <person name="Jetten M.S.M."/>
            <person name="Mascher T."/>
            <person name="Medema M.H."/>
            <person name="Devos D.P."/>
            <person name="Kaster A.-K."/>
            <person name="Ovreas L."/>
            <person name="Rohde M."/>
            <person name="Galperin M.Y."/>
            <person name="Jogler C."/>
        </authorList>
    </citation>
    <scope>NUCLEOTIDE SEQUENCE [LARGE SCALE GENOMIC DNA]</scope>
    <source>
        <strain evidence="7 8">UC8</strain>
    </source>
</reference>
<dbReference type="NCBIfam" id="TIGR00401">
    <property type="entry name" value="msrA"/>
    <property type="match status" value="1"/>
</dbReference>
<gene>
    <name evidence="7" type="primary">msrA2</name>
    <name evidence="4" type="synonym">msrA</name>
    <name evidence="7" type="ORF">UC8_43420</name>
</gene>
<sequence precursor="true">MSRFLILVLLLAAGASFDASAVRGQERTLETATFGGGCYWCVEAVFLRIKGVESVAPGFMGGFISNPTYEQVLTGRSGHVEVVQIQYDPSVISFEQLLEVFWKTHDPTTRNKQGPDEGPQYRSVVFYHSKEQKAQATKYKRELNRAKVFAAPVLTAIESASKFYLAQEDHRDYYNRNPEKQYCQLVIGPKLKKLKEVFSDRLKPTEE</sequence>
<proteinExistence type="inferred from homology"/>
<evidence type="ECO:0000256" key="2">
    <source>
        <dbReference type="ARBA" id="ARBA00047806"/>
    </source>
</evidence>
<evidence type="ECO:0000256" key="4">
    <source>
        <dbReference type="HAMAP-Rule" id="MF_01401"/>
    </source>
</evidence>
<comment type="catalytic activity">
    <reaction evidence="2 4">
        <text>L-methionyl-[protein] + [thioredoxin]-disulfide + H2O = L-methionyl-(S)-S-oxide-[protein] + [thioredoxin]-dithiol</text>
        <dbReference type="Rhea" id="RHEA:14217"/>
        <dbReference type="Rhea" id="RHEA-COMP:10698"/>
        <dbReference type="Rhea" id="RHEA-COMP:10700"/>
        <dbReference type="Rhea" id="RHEA-COMP:12313"/>
        <dbReference type="Rhea" id="RHEA-COMP:12315"/>
        <dbReference type="ChEBI" id="CHEBI:15377"/>
        <dbReference type="ChEBI" id="CHEBI:16044"/>
        <dbReference type="ChEBI" id="CHEBI:29950"/>
        <dbReference type="ChEBI" id="CHEBI:44120"/>
        <dbReference type="ChEBI" id="CHEBI:50058"/>
        <dbReference type="EC" id="1.8.4.11"/>
    </reaction>
</comment>
<comment type="similarity">
    <text evidence="4">Belongs to the MsrA Met sulfoxide reductase family.</text>
</comment>
<evidence type="ECO:0000256" key="3">
    <source>
        <dbReference type="ARBA" id="ARBA00048782"/>
    </source>
</evidence>
<keyword evidence="8" id="KW-1185">Reference proteome</keyword>
<dbReference type="PANTHER" id="PTHR43774">
    <property type="entry name" value="PEPTIDE METHIONINE SULFOXIDE REDUCTASE"/>
    <property type="match status" value="1"/>
</dbReference>
<dbReference type="HAMAP" id="MF_01401">
    <property type="entry name" value="MsrA"/>
    <property type="match status" value="1"/>
</dbReference>
<dbReference type="GO" id="GO:0033744">
    <property type="term" value="F:L-methionine:thioredoxin-disulfide S-oxidoreductase activity"/>
    <property type="evidence" value="ECO:0007669"/>
    <property type="project" value="RHEA"/>
</dbReference>
<comment type="function">
    <text evidence="4">Has an important function as a repair enzyme for proteins that have been inactivated by oxidation. Catalyzes the reversible oxidation-reduction of methionine sulfoxide in proteins to methionine.</text>
</comment>
<dbReference type="EMBL" id="CP042914">
    <property type="protein sequence ID" value="QEG42308.1"/>
    <property type="molecule type" value="Genomic_DNA"/>
</dbReference>
<organism evidence="7 8">
    <name type="scientific">Roseimaritima ulvae</name>
    <dbReference type="NCBI Taxonomy" id="980254"/>
    <lineage>
        <taxon>Bacteria</taxon>
        <taxon>Pseudomonadati</taxon>
        <taxon>Planctomycetota</taxon>
        <taxon>Planctomycetia</taxon>
        <taxon>Pirellulales</taxon>
        <taxon>Pirellulaceae</taxon>
        <taxon>Roseimaritima</taxon>
    </lineage>
</organism>
<dbReference type="KEGG" id="rul:UC8_43420"/>
<evidence type="ECO:0000313" key="7">
    <source>
        <dbReference type="EMBL" id="QEG42308.1"/>
    </source>
</evidence>
<dbReference type="AlphaFoldDB" id="A0A5B9QTG6"/>
<protein>
    <recommendedName>
        <fullName evidence="4">Peptide methionine sulfoxide reductase MsrA</fullName>
        <shortName evidence="4">Protein-methionine-S-oxide reductase</shortName>
        <ecNumber evidence="4">1.8.4.11</ecNumber>
    </recommendedName>
    <alternativeName>
        <fullName evidence="4">Peptide-methionine (S)-S-oxide reductase</fullName>
        <shortName evidence="4">Peptide Met(O) reductase</shortName>
    </alternativeName>
</protein>
<dbReference type="RefSeq" id="WP_238388563.1">
    <property type="nucleotide sequence ID" value="NZ_CP042914.1"/>
</dbReference>
<comment type="catalytic activity">
    <reaction evidence="3 4">
        <text>[thioredoxin]-disulfide + L-methionine + H2O = L-methionine (S)-S-oxide + [thioredoxin]-dithiol</text>
        <dbReference type="Rhea" id="RHEA:19993"/>
        <dbReference type="Rhea" id="RHEA-COMP:10698"/>
        <dbReference type="Rhea" id="RHEA-COMP:10700"/>
        <dbReference type="ChEBI" id="CHEBI:15377"/>
        <dbReference type="ChEBI" id="CHEBI:29950"/>
        <dbReference type="ChEBI" id="CHEBI:50058"/>
        <dbReference type="ChEBI" id="CHEBI:57844"/>
        <dbReference type="ChEBI" id="CHEBI:58772"/>
        <dbReference type="EC" id="1.8.4.11"/>
    </reaction>
</comment>
<dbReference type="Pfam" id="PF01625">
    <property type="entry name" value="PMSR"/>
    <property type="match status" value="1"/>
</dbReference>
<accession>A0A5B9QTG6</accession>
<evidence type="ECO:0000256" key="5">
    <source>
        <dbReference type="SAM" id="SignalP"/>
    </source>
</evidence>
<evidence type="ECO:0000259" key="6">
    <source>
        <dbReference type="Pfam" id="PF01625"/>
    </source>
</evidence>
<dbReference type="SUPFAM" id="SSF55068">
    <property type="entry name" value="Peptide methionine sulfoxide reductase"/>
    <property type="match status" value="1"/>
</dbReference>
<dbReference type="GO" id="GO:0008113">
    <property type="term" value="F:peptide-methionine (S)-S-oxide reductase activity"/>
    <property type="evidence" value="ECO:0007669"/>
    <property type="project" value="UniProtKB-UniRule"/>
</dbReference>
<dbReference type="EC" id="1.8.4.11" evidence="4"/>
<evidence type="ECO:0000313" key="8">
    <source>
        <dbReference type="Proteomes" id="UP000325286"/>
    </source>
</evidence>
<keyword evidence="1 4" id="KW-0560">Oxidoreductase</keyword>
<feature type="chain" id="PRO_5022911410" description="Peptide methionine sulfoxide reductase MsrA" evidence="5">
    <location>
        <begin position="22"/>
        <end position="207"/>
    </location>
</feature>
<feature type="domain" description="Peptide methionine sulphoxide reductase MsrA" evidence="6">
    <location>
        <begin position="31"/>
        <end position="184"/>
    </location>
</feature>
<dbReference type="PANTHER" id="PTHR43774:SF1">
    <property type="entry name" value="PEPTIDE METHIONINE SULFOXIDE REDUCTASE MSRA 2"/>
    <property type="match status" value="1"/>
</dbReference>
<dbReference type="Proteomes" id="UP000325286">
    <property type="component" value="Chromosome"/>
</dbReference>
<dbReference type="InterPro" id="IPR002569">
    <property type="entry name" value="Met_Sox_Rdtase_MsrA_dom"/>
</dbReference>
<evidence type="ECO:0000256" key="1">
    <source>
        <dbReference type="ARBA" id="ARBA00023002"/>
    </source>
</evidence>